<dbReference type="InterPro" id="IPR020846">
    <property type="entry name" value="MFS_dom"/>
</dbReference>
<dbReference type="Gene3D" id="1.20.1250.20">
    <property type="entry name" value="MFS general substrate transporter like domains"/>
    <property type="match status" value="2"/>
</dbReference>
<feature type="transmembrane region" description="Helical" evidence="5">
    <location>
        <begin position="265"/>
        <end position="284"/>
    </location>
</feature>
<proteinExistence type="predicted"/>
<evidence type="ECO:0000256" key="3">
    <source>
        <dbReference type="ARBA" id="ARBA00022989"/>
    </source>
</evidence>
<evidence type="ECO:0000313" key="7">
    <source>
        <dbReference type="EMBL" id="MBB2496644.1"/>
    </source>
</evidence>
<dbReference type="PROSITE" id="PS50850">
    <property type="entry name" value="MFS"/>
    <property type="match status" value="1"/>
</dbReference>
<dbReference type="RefSeq" id="WP_183090173.1">
    <property type="nucleotide sequence ID" value="NZ_JACJUD010000005.1"/>
</dbReference>
<comment type="subcellular location">
    <subcellularLocation>
        <location evidence="1">Membrane</location>
        <topology evidence="1">Multi-pass membrane protein</topology>
    </subcellularLocation>
</comment>
<keyword evidence="2 5" id="KW-0812">Transmembrane</keyword>
<feature type="transmembrane region" description="Helical" evidence="5">
    <location>
        <begin position="296"/>
        <end position="315"/>
    </location>
</feature>
<keyword evidence="3 5" id="KW-1133">Transmembrane helix</keyword>
<feature type="transmembrane region" description="Helical" evidence="5">
    <location>
        <begin position="321"/>
        <end position="343"/>
    </location>
</feature>
<feature type="domain" description="Major facilitator superfamily (MFS) profile" evidence="6">
    <location>
        <begin position="28"/>
        <end position="408"/>
    </location>
</feature>
<dbReference type="Proteomes" id="UP000542720">
    <property type="component" value="Unassembled WGS sequence"/>
</dbReference>
<feature type="transmembrane region" description="Helical" evidence="5">
    <location>
        <begin position="121"/>
        <end position="143"/>
    </location>
</feature>
<dbReference type="CDD" id="cd06174">
    <property type="entry name" value="MFS"/>
    <property type="match status" value="1"/>
</dbReference>
<feature type="transmembrane region" description="Helical" evidence="5">
    <location>
        <begin position="97"/>
        <end position="115"/>
    </location>
</feature>
<evidence type="ECO:0000259" key="6">
    <source>
        <dbReference type="PROSITE" id="PS50850"/>
    </source>
</evidence>
<keyword evidence="4 5" id="KW-0472">Membrane</keyword>
<evidence type="ECO:0000256" key="4">
    <source>
        <dbReference type="ARBA" id="ARBA00023136"/>
    </source>
</evidence>
<evidence type="ECO:0000256" key="2">
    <source>
        <dbReference type="ARBA" id="ARBA00022692"/>
    </source>
</evidence>
<dbReference type="GO" id="GO:0022857">
    <property type="term" value="F:transmembrane transporter activity"/>
    <property type="evidence" value="ECO:0007669"/>
    <property type="project" value="InterPro"/>
</dbReference>
<feature type="transmembrane region" description="Helical" evidence="5">
    <location>
        <begin position="32"/>
        <end position="53"/>
    </location>
</feature>
<feature type="transmembrane region" description="Helical" evidence="5">
    <location>
        <begin position="355"/>
        <end position="378"/>
    </location>
</feature>
<protein>
    <submittedName>
        <fullName evidence="7">MFS transporter</fullName>
    </submittedName>
</protein>
<dbReference type="InterPro" id="IPR011701">
    <property type="entry name" value="MFS"/>
</dbReference>
<reference evidence="7 8" key="1">
    <citation type="submission" date="2020-08" db="EMBL/GenBank/DDBJ databases">
        <authorList>
            <person name="Kim C.M."/>
        </authorList>
    </citation>
    <scope>NUCLEOTIDE SEQUENCE [LARGE SCALE GENOMIC DNA]</scope>
    <source>
        <strain evidence="7 8">UL070</strain>
    </source>
</reference>
<evidence type="ECO:0000256" key="1">
    <source>
        <dbReference type="ARBA" id="ARBA00004141"/>
    </source>
</evidence>
<feature type="transmembrane region" description="Helical" evidence="5">
    <location>
        <begin position="155"/>
        <end position="173"/>
    </location>
</feature>
<organism evidence="7 8">
    <name type="scientific">Aquipseudomonas ullengensis</name>
    <dbReference type="NCBI Taxonomy" id="2759166"/>
    <lineage>
        <taxon>Bacteria</taxon>
        <taxon>Pseudomonadati</taxon>
        <taxon>Pseudomonadota</taxon>
        <taxon>Gammaproteobacteria</taxon>
        <taxon>Pseudomonadales</taxon>
        <taxon>Pseudomonadaceae</taxon>
        <taxon>Aquipseudomonas</taxon>
    </lineage>
</organism>
<dbReference type="AlphaFoldDB" id="A0A7W4LNX5"/>
<dbReference type="PANTHER" id="PTHR10924">
    <property type="entry name" value="MAJOR FACILITATOR SUPERFAMILY PROTEIN-RELATED"/>
    <property type="match status" value="1"/>
</dbReference>
<dbReference type="Pfam" id="PF07690">
    <property type="entry name" value="MFS_1"/>
    <property type="match status" value="1"/>
</dbReference>
<gene>
    <name evidence="7" type="ORF">H3H51_16600</name>
</gene>
<feature type="transmembrane region" description="Helical" evidence="5">
    <location>
        <begin position="384"/>
        <end position="405"/>
    </location>
</feature>
<sequence>MNRHAHPLHLDSTSASAAPLPASRARRRWPVALSYALVLCINQALVTNLMPLLSHIQALYGLSEMAASASILIFPLFCVLLSVPAGMAIDRFGFRHGSGLGVLLMALAVPLRWNLDSFTGLMLGQLLIAIAQPLILNGAAKMAAEWFVEEERDKAIGLSTAGMFAGLALGLGLTPPLFASYGLQATLFGFALVSLLPCLLFCLIVGQPPQRTRVHSRSGNGLWGLLRTPGLGFVLLAALLGFGLFNALTLCLEPILMGNGLDAGTLGWAGVLLIVGGVVGSFVIVPLAHWLKNKKWVLIGCGVGAIGTIWQLFHAHSDLPVLLYALLLGFFLLPGYALLLALCEELAGTRQAAQANALLTVAGNIGAAVAMTAASLIHAALGNWNLVIVFLISLALLQLAVVSLFKQA</sequence>
<feature type="transmembrane region" description="Helical" evidence="5">
    <location>
        <begin position="185"/>
        <end position="205"/>
    </location>
</feature>
<dbReference type="InterPro" id="IPR036259">
    <property type="entry name" value="MFS_trans_sf"/>
</dbReference>
<feature type="transmembrane region" description="Helical" evidence="5">
    <location>
        <begin position="65"/>
        <end position="85"/>
    </location>
</feature>
<dbReference type="PANTHER" id="PTHR10924:SF6">
    <property type="entry name" value="SOLUTE CARRIER FAMILY 49 MEMBER A3"/>
    <property type="match status" value="1"/>
</dbReference>
<dbReference type="SUPFAM" id="SSF103473">
    <property type="entry name" value="MFS general substrate transporter"/>
    <property type="match status" value="1"/>
</dbReference>
<evidence type="ECO:0000256" key="5">
    <source>
        <dbReference type="SAM" id="Phobius"/>
    </source>
</evidence>
<dbReference type="EMBL" id="JACJUD010000005">
    <property type="protein sequence ID" value="MBB2496644.1"/>
    <property type="molecule type" value="Genomic_DNA"/>
</dbReference>
<feature type="transmembrane region" description="Helical" evidence="5">
    <location>
        <begin position="225"/>
        <end position="245"/>
    </location>
</feature>
<dbReference type="GO" id="GO:0016020">
    <property type="term" value="C:membrane"/>
    <property type="evidence" value="ECO:0007669"/>
    <property type="project" value="UniProtKB-SubCell"/>
</dbReference>
<comment type="caution">
    <text evidence="7">The sequence shown here is derived from an EMBL/GenBank/DDBJ whole genome shotgun (WGS) entry which is preliminary data.</text>
</comment>
<name>A0A7W4LNX5_9GAMM</name>
<evidence type="ECO:0000313" key="8">
    <source>
        <dbReference type="Proteomes" id="UP000542720"/>
    </source>
</evidence>
<keyword evidence="8" id="KW-1185">Reference proteome</keyword>
<accession>A0A7W4LNX5</accession>
<dbReference type="InterPro" id="IPR049680">
    <property type="entry name" value="FLVCR1-2_SLC49-like"/>
</dbReference>